<protein>
    <submittedName>
        <fullName evidence="1">Uncharacterized protein</fullName>
    </submittedName>
</protein>
<reference evidence="1" key="1">
    <citation type="submission" date="2020-12" db="EMBL/GenBank/DDBJ databases">
        <title>Taurinivorans muris gen. nov., sp. nov., fundamental and realized metabolic niche of a ubiquitous sulfidogenic bacterium in the murine intestine.</title>
        <authorList>
            <person name="Ye H."/>
            <person name="Hanson B.T."/>
            <person name="Loy A."/>
        </authorList>
    </citation>
    <scope>NUCLEOTIDE SEQUENCE</scope>
    <source>
        <strain evidence="1">LT0009</strain>
    </source>
</reference>
<evidence type="ECO:0000313" key="2">
    <source>
        <dbReference type="Proteomes" id="UP001058120"/>
    </source>
</evidence>
<sequence>MSKLKYMLMLTAAGFLLCFIYLHTQINKAEHQLQTTKNNYAELKSLIAQIPSEQPQAKSLSTSLFYRLNEISEQLNMAQQIESVNPSPRTENYSEKLEIRLSNLYLDQCVAWLNLWQAYPDIQIEQLSMQKNNDNFFSLSMGIIRYE</sequence>
<organism evidence="1 2">
    <name type="scientific">Taurinivorans muris</name>
    <dbReference type="NCBI Taxonomy" id="2787751"/>
    <lineage>
        <taxon>Bacteria</taxon>
        <taxon>Pseudomonadati</taxon>
        <taxon>Thermodesulfobacteriota</taxon>
        <taxon>Desulfovibrionia</taxon>
        <taxon>Desulfovibrionales</taxon>
        <taxon>Desulfovibrionaceae</taxon>
        <taxon>Taurinivorans</taxon>
    </lineage>
</organism>
<dbReference type="Proteomes" id="UP001058120">
    <property type="component" value="Chromosome"/>
</dbReference>
<dbReference type="EMBL" id="CP065938">
    <property type="protein sequence ID" value="UWX05629.1"/>
    <property type="molecule type" value="Genomic_DNA"/>
</dbReference>
<gene>
    <name evidence="1" type="ORF">JBF11_09320</name>
</gene>
<accession>A0ABY5Y0C1</accession>
<keyword evidence="2" id="KW-1185">Reference proteome</keyword>
<name>A0ABY5Y0C1_9BACT</name>
<proteinExistence type="predicted"/>
<dbReference type="RefSeq" id="WP_334315214.1">
    <property type="nucleotide sequence ID" value="NZ_CP065938.1"/>
</dbReference>
<evidence type="ECO:0000313" key="1">
    <source>
        <dbReference type="EMBL" id="UWX05629.1"/>
    </source>
</evidence>